<keyword evidence="1" id="KW-0378">Hydrolase</keyword>
<feature type="domain" description="SMP-30/Gluconolactonase/LRE-like region" evidence="2">
    <location>
        <begin position="68"/>
        <end position="320"/>
    </location>
</feature>
<gene>
    <name evidence="3" type="ORF">METZ01_LOCUS226338</name>
</gene>
<dbReference type="GO" id="GO:0016787">
    <property type="term" value="F:hydrolase activity"/>
    <property type="evidence" value="ECO:0007669"/>
    <property type="project" value="UniProtKB-KW"/>
</dbReference>
<dbReference type="AlphaFoldDB" id="A0A382GFK3"/>
<dbReference type="InterPro" id="IPR011042">
    <property type="entry name" value="6-blade_b-propeller_TolB-like"/>
</dbReference>
<evidence type="ECO:0000313" key="3">
    <source>
        <dbReference type="EMBL" id="SVB73484.1"/>
    </source>
</evidence>
<dbReference type="PANTHER" id="PTHR47572:SF4">
    <property type="entry name" value="LACTONASE DRP35"/>
    <property type="match status" value="1"/>
</dbReference>
<proteinExistence type="predicted"/>
<evidence type="ECO:0000256" key="1">
    <source>
        <dbReference type="ARBA" id="ARBA00022801"/>
    </source>
</evidence>
<name>A0A382GFK3_9ZZZZ</name>
<dbReference type="PANTHER" id="PTHR47572">
    <property type="entry name" value="LIPOPROTEIN-RELATED"/>
    <property type="match status" value="1"/>
</dbReference>
<evidence type="ECO:0000259" key="2">
    <source>
        <dbReference type="Pfam" id="PF08450"/>
    </source>
</evidence>
<dbReference type="InterPro" id="IPR013658">
    <property type="entry name" value="SGL"/>
</dbReference>
<organism evidence="3">
    <name type="scientific">marine metagenome</name>
    <dbReference type="NCBI Taxonomy" id="408172"/>
    <lineage>
        <taxon>unclassified sequences</taxon>
        <taxon>metagenomes</taxon>
        <taxon>ecological metagenomes</taxon>
    </lineage>
</organism>
<dbReference type="EMBL" id="UINC01055046">
    <property type="protein sequence ID" value="SVB73484.1"/>
    <property type="molecule type" value="Genomic_DNA"/>
</dbReference>
<dbReference type="SUPFAM" id="SSF63829">
    <property type="entry name" value="Calcium-dependent phosphotriesterase"/>
    <property type="match status" value="1"/>
</dbReference>
<dbReference type="InterPro" id="IPR051262">
    <property type="entry name" value="SMP-30/CGR1_Lactonase"/>
</dbReference>
<sequence>MILAPQEVGMSSILLADDTLAGFINDHNRFRRSSLMTALEQFEIFDDGFQRAIGSNPRLNLLVDGLAFAEGVCWIPDQNKVIVSDIPNNRIVSWSELEGFDIYREPSGCANGNTVDNEGRVLSCLTRGRAVIREDHDGTIVTIADSFNGGKLTSPNDVAVKSDGSIWFTDPDYGFLHPELGHGEKPEQDRNRVFRVDPETLAISLVSEDFDKPNGITFSPDESILYVGDTGRTHGEFRPHQLMAFDVQGNRLENPRLFAEVNPYVPDGFRSDTDGNIWIAVGDGVQVFSPRGTLMGKIHTPEVAANLSFGMSDNQTLFIGATSSIWSIELNAAGATRPQSS</sequence>
<accession>A0A382GFK3</accession>
<dbReference type="Gene3D" id="2.120.10.30">
    <property type="entry name" value="TolB, C-terminal domain"/>
    <property type="match status" value="1"/>
</dbReference>
<dbReference type="Pfam" id="PF08450">
    <property type="entry name" value="SGL"/>
    <property type="match status" value="1"/>
</dbReference>
<reference evidence="3" key="1">
    <citation type="submission" date="2018-05" db="EMBL/GenBank/DDBJ databases">
        <authorList>
            <person name="Lanie J.A."/>
            <person name="Ng W.-L."/>
            <person name="Kazmierczak K.M."/>
            <person name="Andrzejewski T.M."/>
            <person name="Davidsen T.M."/>
            <person name="Wayne K.J."/>
            <person name="Tettelin H."/>
            <person name="Glass J.I."/>
            <person name="Rusch D."/>
            <person name="Podicherti R."/>
            <person name="Tsui H.-C.T."/>
            <person name="Winkler M.E."/>
        </authorList>
    </citation>
    <scope>NUCLEOTIDE SEQUENCE</scope>
</reference>
<protein>
    <recommendedName>
        <fullName evidence="2">SMP-30/Gluconolactonase/LRE-like region domain-containing protein</fullName>
    </recommendedName>
</protein>